<gene>
    <name evidence="8" type="ORF">BT1A1_0873</name>
</gene>
<name>A0A090IRL9_9BACI</name>
<evidence type="ECO:0000256" key="1">
    <source>
        <dbReference type="ARBA" id="ARBA00004651"/>
    </source>
</evidence>
<dbReference type="PANTHER" id="PTHR42718">
    <property type="entry name" value="MAJOR FACILITATOR SUPERFAMILY MULTIDRUG TRANSPORTER MFSC"/>
    <property type="match status" value="1"/>
</dbReference>
<proteinExistence type="predicted"/>
<feature type="transmembrane region" description="Helical" evidence="6">
    <location>
        <begin position="298"/>
        <end position="316"/>
    </location>
</feature>
<evidence type="ECO:0000259" key="7">
    <source>
        <dbReference type="PROSITE" id="PS50850"/>
    </source>
</evidence>
<evidence type="ECO:0000256" key="2">
    <source>
        <dbReference type="ARBA" id="ARBA00022448"/>
    </source>
</evidence>
<feature type="transmembrane region" description="Helical" evidence="6">
    <location>
        <begin position="351"/>
        <end position="371"/>
    </location>
</feature>
<dbReference type="Pfam" id="PF07690">
    <property type="entry name" value="MFS_1"/>
    <property type="match status" value="1"/>
</dbReference>
<feature type="transmembrane region" description="Helical" evidence="6">
    <location>
        <begin position="223"/>
        <end position="241"/>
    </location>
</feature>
<protein>
    <submittedName>
        <fullName evidence="8">Major facilitator superfamily protein</fullName>
    </submittedName>
</protein>
<feature type="transmembrane region" description="Helical" evidence="6">
    <location>
        <begin position="328"/>
        <end position="345"/>
    </location>
</feature>
<comment type="subcellular location">
    <subcellularLocation>
        <location evidence="1">Cell membrane</location>
        <topology evidence="1">Multi-pass membrane protein</topology>
    </subcellularLocation>
</comment>
<dbReference type="CDD" id="cd17321">
    <property type="entry name" value="MFS_MMR_MDR_like"/>
    <property type="match status" value="1"/>
</dbReference>
<dbReference type="GO" id="GO:0005886">
    <property type="term" value="C:plasma membrane"/>
    <property type="evidence" value="ECO:0007669"/>
    <property type="project" value="UniProtKB-SubCell"/>
</dbReference>
<evidence type="ECO:0000313" key="9">
    <source>
        <dbReference type="Proteomes" id="UP000040576"/>
    </source>
</evidence>
<dbReference type="RefSeq" id="WP_034768486.1">
    <property type="nucleotide sequence ID" value="NZ_CCRF01000035.1"/>
</dbReference>
<keyword evidence="4 6" id="KW-1133">Transmembrane helix</keyword>
<keyword evidence="3 6" id="KW-0812">Transmembrane</keyword>
<dbReference type="InterPro" id="IPR011701">
    <property type="entry name" value="MFS"/>
</dbReference>
<dbReference type="InterPro" id="IPR020846">
    <property type="entry name" value="MFS_dom"/>
</dbReference>
<dbReference type="Gene3D" id="1.20.1720.10">
    <property type="entry name" value="Multidrug resistance protein D"/>
    <property type="match status" value="1"/>
</dbReference>
<feature type="domain" description="Major facilitator superfamily (MFS) profile" evidence="7">
    <location>
        <begin position="11"/>
        <end position="442"/>
    </location>
</feature>
<dbReference type="Proteomes" id="UP000040576">
    <property type="component" value="Unassembled WGS sequence"/>
</dbReference>
<accession>A0A090IRL9</accession>
<evidence type="ECO:0000256" key="3">
    <source>
        <dbReference type="ARBA" id="ARBA00022692"/>
    </source>
</evidence>
<evidence type="ECO:0000313" key="8">
    <source>
        <dbReference type="EMBL" id="CEE00721.1"/>
    </source>
</evidence>
<feature type="transmembrane region" description="Helical" evidence="6">
    <location>
        <begin position="421"/>
        <end position="439"/>
    </location>
</feature>
<dbReference type="PANTHER" id="PTHR42718:SF9">
    <property type="entry name" value="MAJOR FACILITATOR SUPERFAMILY MULTIDRUG TRANSPORTER MFSC"/>
    <property type="match status" value="1"/>
</dbReference>
<feature type="transmembrane region" description="Helical" evidence="6">
    <location>
        <begin position="42"/>
        <end position="65"/>
    </location>
</feature>
<keyword evidence="5 6" id="KW-0472">Membrane</keyword>
<dbReference type="AlphaFoldDB" id="A0A090IRL9"/>
<feature type="transmembrane region" description="Helical" evidence="6">
    <location>
        <begin position="163"/>
        <end position="187"/>
    </location>
</feature>
<feature type="transmembrane region" description="Helical" evidence="6">
    <location>
        <begin position="77"/>
        <end position="100"/>
    </location>
</feature>
<dbReference type="EMBL" id="CCRF01000035">
    <property type="protein sequence ID" value="CEE00721.1"/>
    <property type="molecule type" value="Genomic_DNA"/>
</dbReference>
<keyword evidence="2" id="KW-0813">Transport</keyword>
<dbReference type="Gene3D" id="1.20.1250.20">
    <property type="entry name" value="MFS general substrate transporter like domains"/>
    <property type="match status" value="1"/>
</dbReference>
<reference evidence="8 9" key="1">
    <citation type="submission" date="2014-07" db="EMBL/GenBank/DDBJ databases">
        <authorList>
            <person name="Wibberg Daniel"/>
        </authorList>
    </citation>
    <scope>NUCLEOTIDE SEQUENCE [LARGE SCALE GENOMIC DNA]</scope>
</reference>
<dbReference type="PROSITE" id="PS50850">
    <property type="entry name" value="MFS"/>
    <property type="match status" value="1"/>
</dbReference>
<feature type="transmembrane region" description="Helical" evidence="6">
    <location>
        <begin position="262"/>
        <end position="286"/>
    </location>
</feature>
<dbReference type="GO" id="GO:0022857">
    <property type="term" value="F:transmembrane transporter activity"/>
    <property type="evidence" value="ECO:0007669"/>
    <property type="project" value="InterPro"/>
</dbReference>
<feature type="transmembrane region" description="Helical" evidence="6">
    <location>
        <begin position="199"/>
        <end position="217"/>
    </location>
</feature>
<evidence type="ECO:0000256" key="4">
    <source>
        <dbReference type="ARBA" id="ARBA00022989"/>
    </source>
</evidence>
<dbReference type="InterPro" id="IPR036259">
    <property type="entry name" value="MFS_trans_sf"/>
</dbReference>
<sequence length="454" mass="49952">MNNSIRKPWLLVLTIGLGTLLNPLNSSMISVALTRMQHEFGLTFADATWLISVFYLASAVGQPVMGRLSDMFGPKKVFLTGLLLVAVACGFAPFSTNFAFLLSCRALQAIGSSALFPSGMSIVRTSITEGQAKALSTLSIFSTTSAAFGPSIGGFIIDSWDWPAIFIVNFPFILLSIVLAITILPSIGQGKFNLERIDVGGILLFIISIVALILFLLSLEKQIHWSALFVFFIFSFIFYMYEKNRKEPFIDVVALKTNLNVSLVYIQFICINLVYYCYFYGFPTFLQQVHHYSEKQTGLIMLALAGFGVIVAPLAGRLIERHGSKPSLILGAGFLFIGTGLLLSLNETSPILWLLIIMAVLGMSNGFNNISMQTALYEQVKPEETGTASGLFQTSRYIGSILSSCLLGIVFNRHLDVEHLHIVAIVCIIFCIIVVGLSLRYPRIKQMKKSAKTT</sequence>
<organism evidence="8 9">
    <name type="scientific">Caldibacillus thermoamylovorans</name>
    <dbReference type="NCBI Taxonomy" id="35841"/>
    <lineage>
        <taxon>Bacteria</taxon>
        <taxon>Bacillati</taxon>
        <taxon>Bacillota</taxon>
        <taxon>Bacilli</taxon>
        <taxon>Bacillales</taxon>
        <taxon>Bacillaceae</taxon>
        <taxon>Caldibacillus</taxon>
    </lineage>
</organism>
<evidence type="ECO:0000256" key="6">
    <source>
        <dbReference type="SAM" id="Phobius"/>
    </source>
</evidence>
<dbReference type="SUPFAM" id="SSF103473">
    <property type="entry name" value="MFS general substrate transporter"/>
    <property type="match status" value="1"/>
</dbReference>
<evidence type="ECO:0000256" key="5">
    <source>
        <dbReference type="ARBA" id="ARBA00023136"/>
    </source>
</evidence>
<keyword evidence="9" id="KW-1185">Reference proteome</keyword>
<feature type="transmembrane region" description="Helical" evidence="6">
    <location>
        <begin position="397"/>
        <end position="415"/>
    </location>
</feature>
<feature type="transmembrane region" description="Helical" evidence="6">
    <location>
        <begin position="135"/>
        <end position="157"/>
    </location>
</feature>